<dbReference type="RefSeq" id="XP_037216022.1">
    <property type="nucleotide sequence ID" value="XM_037366628.1"/>
</dbReference>
<sequence length="343" mass="37737">MLLRDISVRYEVGMEALMLNYIPHLSGFPPPTSPMLIIEPQDYLSHLILWNAFQTCAAVGNSVLFIVNILSRNTTNLVLLNLTLAFIIASISFSILAWSGHALNQHPPFEVCLWSGVIALSNVPLIGASALALSLKVWAGVMMTGFPAWRGFYERVSCTPLLLLLPIVSALPVFCAGLVIGLKDRSIVYRGSPMYCVVNNTPLQYASLGLGAVYSLTCLCFAIGIVIRLLYMRWRICSILDHSGISYSLILRTLLFSVFVGVAVVANMVSFTSTFAEVMPDVVFLYLRRRSISHLWHYQANTQLYLPVPTSNYHQCCTVITNVNAVLVLSRVATSPSSPTGVD</sequence>
<evidence type="ECO:0000313" key="2">
    <source>
        <dbReference type="EMBL" id="KAF7294659.1"/>
    </source>
</evidence>
<evidence type="ECO:0000256" key="1">
    <source>
        <dbReference type="SAM" id="Phobius"/>
    </source>
</evidence>
<name>A0A8H6VUR1_9AGAR</name>
<dbReference type="AlphaFoldDB" id="A0A8H6VUR1"/>
<keyword evidence="1" id="KW-1133">Transmembrane helix</keyword>
<protein>
    <submittedName>
        <fullName evidence="2">Uncharacterized protein</fullName>
    </submittedName>
</protein>
<keyword evidence="1" id="KW-0472">Membrane</keyword>
<dbReference type="OrthoDB" id="3222065at2759"/>
<dbReference type="EMBL" id="JACAZF010000009">
    <property type="protein sequence ID" value="KAF7294659.1"/>
    <property type="molecule type" value="Genomic_DNA"/>
</dbReference>
<reference evidence="2" key="1">
    <citation type="submission" date="2020-05" db="EMBL/GenBank/DDBJ databases">
        <title>Mycena genomes resolve the evolution of fungal bioluminescence.</title>
        <authorList>
            <person name="Tsai I.J."/>
        </authorList>
    </citation>
    <scope>NUCLEOTIDE SEQUENCE</scope>
    <source>
        <strain evidence="2">171206Taipei</strain>
    </source>
</reference>
<feature type="transmembrane region" description="Helical" evidence="1">
    <location>
        <begin position="77"/>
        <end position="98"/>
    </location>
</feature>
<dbReference type="Proteomes" id="UP000636479">
    <property type="component" value="Unassembled WGS sequence"/>
</dbReference>
<comment type="caution">
    <text evidence="2">The sequence shown here is derived from an EMBL/GenBank/DDBJ whole genome shotgun (WGS) entry which is preliminary data.</text>
</comment>
<keyword evidence="1" id="KW-0812">Transmembrane</keyword>
<feature type="transmembrane region" description="Helical" evidence="1">
    <location>
        <begin position="202"/>
        <end position="231"/>
    </location>
</feature>
<dbReference type="GeneID" id="59349144"/>
<proteinExistence type="predicted"/>
<feature type="transmembrane region" description="Helical" evidence="1">
    <location>
        <begin position="243"/>
        <end position="262"/>
    </location>
</feature>
<feature type="transmembrane region" description="Helical" evidence="1">
    <location>
        <begin position="118"/>
        <end position="139"/>
    </location>
</feature>
<evidence type="ECO:0000313" key="3">
    <source>
        <dbReference type="Proteomes" id="UP000636479"/>
    </source>
</evidence>
<accession>A0A8H6VUR1</accession>
<feature type="transmembrane region" description="Helical" evidence="1">
    <location>
        <begin position="48"/>
        <end position="70"/>
    </location>
</feature>
<feature type="transmembrane region" description="Helical" evidence="1">
    <location>
        <begin position="160"/>
        <end position="182"/>
    </location>
</feature>
<gene>
    <name evidence="2" type="ORF">MIND_01002700</name>
</gene>
<organism evidence="2 3">
    <name type="scientific">Mycena indigotica</name>
    <dbReference type="NCBI Taxonomy" id="2126181"/>
    <lineage>
        <taxon>Eukaryota</taxon>
        <taxon>Fungi</taxon>
        <taxon>Dikarya</taxon>
        <taxon>Basidiomycota</taxon>
        <taxon>Agaricomycotina</taxon>
        <taxon>Agaricomycetes</taxon>
        <taxon>Agaricomycetidae</taxon>
        <taxon>Agaricales</taxon>
        <taxon>Marasmiineae</taxon>
        <taxon>Mycenaceae</taxon>
        <taxon>Mycena</taxon>
    </lineage>
</organism>
<keyword evidence="3" id="KW-1185">Reference proteome</keyword>